<dbReference type="Pfam" id="PF00534">
    <property type="entry name" value="Glycos_transf_1"/>
    <property type="match status" value="1"/>
</dbReference>
<organism evidence="3 4">
    <name type="scientific">Paenibacillus lacisoli</name>
    <dbReference type="NCBI Taxonomy" id="3064525"/>
    <lineage>
        <taxon>Bacteria</taxon>
        <taxon>Bacillati</taxon>
        <taxon>Bacillota</taxon>
        <taxon>Bacilli</taxon>
        <taxon>Bacillales</taxon>
        <taxon>Paenibacillaceae</taxon>
        <taxon>Paenibacillus</taxon>
    </lineage>
</organism>
<proteinExistence type="predicted"/>
<dbReference type="Proteomes" id="UP001240171">
    <property type="component" value="Unassembled WGS sequence"/>
</dbReference>
<evidence type="ECO:0000313" key="3">
    <source>
        <dbReference type="EMBL" id="MDO7908393.1"/>
    </source>
</evidence>
<sequence>MRKTKVYINGRFLTQSITGVQRYAFELIKSLDRMIDERDPALSPYEWIVLAPRGEIHDPGLQHIEIRQVGRFSGHVWEQLVLPFHTAGGFLLNLCNTGPLLKRNQGVTLHDTAVYVVPESYSAAFKLWYKVLFRILGVTSKVILTCSENSKRQLMEFCKIKDSKIHVIYHGKEHILRTHRDPDFLERKGLNKPFVLAVSSMSPNKNFRSIVKAIEIMGQPGFDIVIAGGTNPKVFKTPEAQLTDNVKYMGYVEDEELRTLYNEAAGFVFPSFYEGFGFPPLEAMACGCPVISSNAASLPEVCGDAVLYCDPNSPQDIADKIQLLMSDSMLREQLSRQGLKQAQSFSWEKCTRETLAVLSRYTSAKAVAAENTSAGVMAGK</sequence>
<gene>
    <name evidence="3" type="ORF">Q5741_18485</name>
</gene>
<accession>A0ABT9CIN3</accession>
<dbReference type="InterPro" id="IPR001296">
    <property type="entry name" value="Glyco_trans_1"/>
</dbReference>
<name>A0ABT9CIN3_9BACL</name>
<comment type="caution">
    <text evidence="3">The sequence shown here is derived from an EMBL/GenBank/DDBJ whole genome shotgun (WGS) entry which is preliminary data.</text>
</comment>
<reference evidence="3 4" key="1">
    <citation type="submission" date="2023-07" db="EMBL/GenBank/DDBJ databases">
        <title>Paenibacillus sp. JX-17 nov. isolated from soil.</title>
        <authorList>
            <person name="Wan Y."/>
            <person name="Liu B."/>
        </authorList>
    </citation>
    <scope>NUCLEOTIDE SEQUENCE [LARGE SCALE GENOMIC DNA]</scope>
    <source>
        <strain evidence="3 4">JX-17</strain>
    </source>
</reference>
<feature type="domain" description="Glycosyl transferase family 1" evidence="2">
    <location>
        <begin position="189"/>
        <end position="340"/>
    </location>
</feature>
<dbReference type="CDD" id="cd03809">
    <property type="entry name" value="GT4_MtfB-like"/>
    <property type="match status" value="1"/>
</dbReference>
<dbReference type="PANTHER" id="PTHR46401:SF2">
    <property type="entry name" value="GLYCOSYLTRANSFERASE WBBK-RELATED"/>
    <property type="match status" value="1"/>
</dbReference>
<keyword evidence="1" id="KW-0808">Transferase</keyword>
<dbReference type="EMBL" id="JAUQTB010000015">
    <property type="protein sequence ID" value="MDO7908393.1"/>
    <property type="molecule type" value="Genomic_DNA"/>
</dbReference>
<dbReference type="RefSeq" id="WP_305025613.1">
    <property type="nucleotide sequence ID" value="NZ_JAUQTB010000015.1"/>
</dbReference>
<dbReference type="PANTHER" id="PTHR46401">
    <property type="entry name" value="GLYCOSYLTRANSFERASE WBBK-RELATED"/>
    <property type="match status" value="1"/>
</dbReference>
<dbReference type="SUPFAM" id="SSF53756">
    <property type="entry name" value="UDP-Glycosyltransferase/glycogen phosphorylase"/>
    <property type="match status" value="1"/>
</dbReference>
<evidence type="ECO:0000259" key="2">
    <source>
        <dbReference type="Pfam" id="PF00534"/>
    </source>
</evidence>
<protein>
    <submittedName>
        <fullName evidence="3">Glycosyltransferase family 1 protein</fullName>
    </submittedName>
</protein>
<evidence type="ECO:0000313" key="4">
    <source>
        <dbReference type="Proteomes" id="UP001240171"/>
    </source>
</evidence>
<evidence type="ECO:0000256" key="1">
    <source>
        <dbReference type="ARBA" id="ARBA00022679"/>
    </source>
</evidence>
<keyword evidence="4" id="KW-1185">Reference proteome</keyword>
<dbReference type="Gene3D" id="3.40.50.2000">
    <property type="entry name" value="Glycogen Phosphorylase B"/>
    <property type="match status" value="2"/>
</dbReference>